<reference evidence="1" key="1">
    <citation type="journal article" date="2020" name="Nature">
        <title>Giant virus diversity and host interactions through global metagenomics.</title>
        <authorList>
            <person name="Schulz F."/>
            <person name="Roux S."/>
            <person name="Paez-Espino D."/>
            <person name="Jungbluth S."/>
            <person name="Walsh D.A."/>
            <person name="Denef V.J."/>
            <person name="McMahon K.D."/>
            <person name="Konstantinidis K.T."/>
            <person name="Eloe-Fadrosh E.A."/>
            <person name="Kyrpides N.C."/>
            <person name="Woyke T."/>
        </authorList>
    </citation>
    <scope>NUCLEOTIDE SEQUENCE</scope>
    <source>
        <strain evidence="1">GVMAG-S-1101164-72</strain>
    </source>
</reference>
<dbReference type="InterPro" id="IPR055621">
    <property type="entry name" value="DUF7197"/>
</dbReference>
<dbReference type="AlphaFoldDB" id="A0A6C0AR07"/>
<proteinExistence type="predicted"/>
<name>A0A6C0AR07_9ZZZZ</name>
<dbReference type="EMBL" id="MN740759">
    <property type="protein sequence ID" value="QHS81751.1"/>
    <property type="molecule type" value="Genomic_DNA"/>
</dbReference>
<sequence>MTEVLTYIPESQTRRQKIHCKPELIIASLQRFYATNPNVNKVMPYLVGEAEISLRIIDWFVTKYSRKNFTAYDLNGQRFVVYKSYKGQLDAYNKQYFDTNCRRERIQFSVAGYEPFITTIGKLNFFRWALESGLLDYIEANQETLKAGYNEFLKDTTQTQKRLRAESETSSANSTLSNASTVSITDAVAIPTTAKGTRRRRTKQLASSLKQLQINNANYVELSFD</sequence>
<organism evidence="1">
    <name type="scientific">viral metagenome</name>
    <dbReference type="NCBI Taxonomy" id="1070528"/>
    <lineage>
        <taxon>unclassified sequences</taxon>
        <taxon>metagenomes</taxon>
        <taxon>organismal metagenomes</taxon>
    </lineage>
</organism>
<accession>A0A6C0AR07</accession>
<protein>
    <submittedName>
        <fullName evidence="1">Uncharacterized protein</fullName>
    </submittedName>
</protein>
<dbReference type="Pfam" id="PF23827">
    <property type="entry name" value="DUF7197"/>
    <property type="match status" value="1"/>
</dbReference>
<evidence type="ECO:0000313" key="1">
    <source>
        <dbReference type="EMBL" id="QHS81751.1"/>
    </source>
</evidence>